<feature type="compositionally biased region" description="Low complexity" evidence="1">
    <location>
        <begin position="193"/>
        <end position="202"/>
    </location>
</feature>
<sequence length="397" mass="43384">MSLGSPHTSSNKVRRTITRADSKGSPRQRTPKQQKQDSTGRPSTSPSSGSFGFTSSSDSSIRLTPTSSEEGFMAPGRATQSASPSCGVTPSSDIDLSRSVRFQPKTSAEEFEALRQPGTPGSLSSSCPGTAFMFPFSNSVCSEDAMSSLQTAKLTAPIDESEATGRSSAPSFPFPHQQKASASPPPRDDKSSDAVSSQSDKSTPATSISKLPESEVDSRDTHHDTSSEQLGKADTRPKAADKTQRLRALKRLGSAFWETFSDLLLLLAFGCCILVLVFTVPAPLNWASPVPWTRIYIRLDNIWDEVIDVWYHLIGLQWWLLGYLYTVYLLSVLFYLFLWPKAVSGMTVYAIKNRKMKEKHAPFCTTTSKDTNRFFTITLPAPIGSLLPSMLGSWAVQ</sequence>
<feature type="compositionally biased region" description="Polar residues" evidence="1">
    <location>
        <begin position="78"/>
        <end position="94"/>
    </location>
</feature>
<feature type="region of interest" description="Disordered" evidence="1">
    <location>
        <begin position="1"/>
        <end position="129"/>
    </location>
</feature>
<dbReference type="EMBL" id="PVQB02000279">
    <property type="protein sequence ID" value="KAF4339540.1"/>
    <property type="molecule type" value="Genomic_DNA"/>
</dbReference>
<evidence type="ECO:0008006" key="5">
    <source>
        <dbReference type="Google" id="ProtNLM"/>
    </source>
</evidence>
<organism evidence="3 4">
    <name type="scientific">Fusarium beomiforme</name>
    <dbReference type="NCBI Taxonomy" id="44412"/>
    <lineage>
        <taxon>Eukaryota</taxon>
        <taxon>Fungi</taxon>
        <taxon>Dikarya</taxon>
        <taxon>Ascomycota</taxon>
        <taxon>Pezizomycotina</taxon>
        <taxon>Sordariomycetes</taxon>
        <taxon>Hypocreomycetidae</taxon>
        <taxon>Hypocreales</taxon>
        <taxon>Nectriaceae</taxon>
        <taxon>Fusarium</taxon>
        <taxon>Fusarium burgessii species complex</taxon>
    </lineage>
</organism>
<evidence type="ECO:0000256" key="1">
    <source>
        <dbReference type="SAM" id="MobiDB-lite"/>
    </source>
</evidence>
<reference evidence="3" key="1">
    <citation type="journal article" date="2017" name="Mycologia">
        <title>Fusarium algeriense, sp. nov., a novel toxigenic crown rot pathogen of durum wheat from Algeria is nested in the Fusarium burgessii species complex.</title>
        <authorList>
            <person name="Laraba I."/>
            <person name="Keddad A."/>
            <person name="Boureghda H."/>
            <person name="Abdallah N."/>
            <person name="Vaughan M.M."/>
            <person name="Proctor R.H."/>
            <person name="Busman M."/>
            <person name="O'Donnell K."/>
        </authorList>
    </citation>
    <scope>NUCLEOTIDE SEQUENCE</scope>
    <source>
        <strain evidence="3">NRRL 25174</strain>
    </source>
</reference>
<keyword evidence="4" id="KW-1185">Reference proteome</keyword>
<dbReference type="OrthoDB" id="10638540at2759"/>
<dbReference type="AlphaFoldDB" id="A0A9P5AIR7"/>
<keyword evidence="2" id="KW-0472">Membrane</keyword>
<dbReference type="Proteomes" id="UP000730481">
    <property type="component" value="Unassembled WGS sequence"/>
</dbReference>
<protein>
    <recommendedName>
        <fullName evidence="5">Transmembrane protein</fullName>
    </recommendedName>
</protein>
<keyword evidence="2" id="KW-1133">Transmembrane helix</keyword>
<evidence type="ECO:0000313" key="4">
    <source>
        <dbReference type="Proteomes" id="UP000730481"/>
    </source>
</evidence>
<feature type="transmembrane region" description="Helical" evidence="2">
    <location>
        <begin position="318"/>
        <end position="338"/>
    </location>
</feature>
<gene>
    <name evidence="3" type="ORF">FBEOM_6534</name>
</gene>
<evidence type="ECO:0000313" key="3">
    <source>
        <dbReference type="EMBL" id="KAF4339540.1"/>
    </source>
</evidence>
<feature type="region of interest" description="Disordered" evidence="1">
    <location>
        <begin position="145"/>
        <end position="241"/>
    </location>
</feature>
<reference evidence="3" key="2">
    <citation type="submission" date="2020-02" db="EMBL/GenBank/DDBJ databases">
        <title>Identification and distribution of gene clusters putatively required for synthesis of sphingolipid metabolism inhibitors in phylogenetically diverse species of the filamentous fungus Fusarium.</title>
        <authorList>
            <person name="Kim H.-S."/>
            <person name="Busman M."/>
            <person name="Brown D.W."/>
            <person name="Divon H."/>
            <person name="Uhlig S."/>
            <person name="Proctor R.H."/>
        </authorList>
    </citation>
    <scope>NUCLEOTIDE SEQUENCE</scope>
    <source>
        <strain evidence="3">NRRL 25174</strain>
    </source>
</reference>
<name>A0A9P5AIR7_9HYPO</name>
<accession>A0A9P5AIR7</accession>
<proteinExistence type="predicted"/>
<feature type="compositionally biased region" description="Polar residues" evidence="1">
    <location>
        <begin position="119"/>
        <end position="128"/>
    </location>
</feature>
<feature type="compositionally biased region" description="Polar residues" evidence="1">
    <location>
        <begin position="1"/>
        <end position="11"/>
    </location>
</feature>
<feature type="compositionally biased region" description="Low complexity" evidence="1">
    <location>
        <begin position="37"/>
        <end position="60"/>
    </location>
</feature>
<feature type="compositionally biased region" description="Basic and acidic residues" evidence="1">
    <location>
        <begin position="212"/>
        <end position="241"/>
    </location>
</feature>
<comment type="caution">
    <text evidence="3">The sequence shown here is derived from an EMBL/GenBank/DDBJ whole genome shotgun (WGS) entry which is preliminary data.</text>
</comment>
<evidence type="ECO:0000256" key="2">
    <source>
        <dbReference type="SAM" id="Phobius"/>
    </source>
</evidence>
<keyword evidence="2" id="KW-0812">Transmembrane</keyword>
<feature type="transmembrane region" description="Helical" evidence="2">
    <location>
        <begin position="255"/>
        <end position="280"/>
    </location>
</feature>